<keyword evidence="3" id="KW-0805">Transcription regulation</keyword>
<gene>
    <name evidence="9" type="ORF">CJ030_MR7G003016</name>
</gene>
<keyword evidence="6" id="KW-0539">Nucleus</keyword>
<feature type="compositionally biased region" description="Low complexity" evidence="7">
    <location>
        <begin position="12"/>
        <end position="31"/>
    </location>
</feature>
<proteinExistence type="predicted"/>
<dbReference type="PROSITE" id="PS50811">
    <property type="entry name" value="WRKY"/>
    <property type="match status" value="2"/>
</dbReference>
<feature type="compositionally biased region" description="Polar residues" evidence="7">
    <location>
        <begin position="365"/>
        <end position="377"/>
    </location>
</feature>
<keyword evidence="5" id="KW-0804">Transcription</keyword>
<feature type="region of interest" description="Disordered" evidence="7">
    <location>
        <begin position="304"/>
        <end position="417"/>
    </location>
</feature>
<protein>
    <submittedName>
        <fullName evidence="9">Putative WRKY transcription factor 3</fullName>
    </submittedName>
</protein>
<keyword evidence="2" id="KW-0677">Repeat</keyword>
<reference evidence="9 10" key="1">
    <citation type="journal article" date="2019" name="Plant Biotechnol. J.">
        <title>The red bayberry genome and genetic basis of sex determination.</title>
        <authorList>
            <person name="Jia H.M."/>
            <person name="Jia H.J."/>
            <person name="Cai Q.L."/>
            <person name="Wang Y."/>
            <person name="Zhao H.B."/>
            <person name="Yang W.F."/>
            <person name="Wang G.Y."/>
            <person name="Li Y.H."/>
            <person name="Zhan D.L."/>
            <person name="Shen Y.T."/>
            <person name="Niu Q.F."/>
            <person name="Chang L."/>
            <person name="Qiu J."/>
            <person name="Zhao L."/>
            <person name="Xie H.B."/>
            <person name="Fu W.Y."/>
            <person name="Jin J."/>
            <person name="Li X.W."/>
            <person name="Jiao Y."/>
            <person name="Zhou C.C."/>
            <person name="Tu T."/>
            <person name="Chai C.Y."/>
            <person name="Gao J.L."/>
            <person name="Fan L.J."/>
            <person name="van de Weg E."/>
            <person name="Wang J.Y."/>
            <person name="Gao Z.S."/>
        </authorList>
    </citation>
    <scope>NUCLEOTIDE SEQUENCE [LARGE SCALE GENOMIC DNA]</scope>
    <source>
        <tissue evidence="9">Leaves</tissue>
    </source>
</reference>
<dbReference type="AlphaFoldDB" id="A0A6A1VA68"/>
<comment type="subcellular location">
    <subcellularLocation>
        <location evidence="1">Nucleus</location>
    </subcellularLocation>
</comment>
<organism evidence="9 10">
    <name type="scientific">Morella rubra</name>
    <name type="common">Chinese bayberry</name>
    <dbReference type="NCBI Taxonomy" id="262757"/>
    <lineage>
        <taxon>Eukaryota</taxon>
        <taxon>Viridiplantae</taxon>
        <taxon>Streptophyta</taxon>
        <taxon>Embryophyta</taxon>
        <taxon>Tracheophyta</taxon>
        <taxon>Spermatophyta</taxon>
        <taxon>Magnoliopsida</taxon>
        <taxon>eudicotyledons</taxon>
        <taxon>Gunneridae</taxon>
        <taxon>Pentapetalae</taxon>
        <taxon>rosids</taxon>
        <taxon>fabids</taxon>
        <taxon>Fagales</taxon>
        <taxon>Myricaceae</taxon>
        <taxon>Morella</taxon>
    </lineage>
</organism>
<evidence type="ECO:0000256" key="1">
    <source>
        <dbReference type="ARBA" id="ARBA00004123"/>
    </source>
</evidence>
<evidence type="ECO:0000256" key="2">
    <source>
        <dbReference type="ARBA" id="ARBA00022737"/>
    </source>
</evidence>
<keyword evidence="10" id="KW-1185">Reference proteome</keyword>
<dbReference type="GO" id="GO:0005634">
    <property type="term" value="C:nucleus"/>
    <property type="evidence" value="ECO:0007669"/>
    <property type="project" value="UniProtKB-SubCell"/>
</dbReference>
<dbReference type="FunFam" id="2.20.25.80:FF:000001">
    <property type="entry name" value="WRKY transcription factor 33"/>
    <property type="match status" value="1"/>
</dbReference>
<feature type="compositionally biased region" description="Pro residues" evidence="7">
    <location>
        <begin position="1"/>
        <end position="11"/>
    </location>
</feature>
<feature type="compositionally biased region" description="Acidic residues" evidence="7">
    <location>
        <begin position="378"/>
        <end position="388"/>
    </location>
</feature>
<dbReference type="EMBL" id="RXIC02000025">
    <property type="protein sequence ID" value="KAB1208060.1"/>
    <property type="molecule type" value="Genomic_DNA"/>
</dbReference>
<feature type="compositionally biased region" description="Polar residues" evidence="7">
    <location>
        <begin position="323"/>
        <end position="332"/>
    </location>
</feature>
<dbReference type="Pfam" id="PF03106">
    <property type="entry name" value="WRKY"/>
    <property type="match status" value="2"/>
</dbReference>
<feature type="region of interest" description="Disordered" evidence="7">
    <location>
        <begin position="1"/>
        <end position="52"/>
    </location>
</feature>
<dbReference type="FunFam" id="2.20.25.80:FF:000006">
    <property type="entry name" value="WRKY transcription factor"/>
    <property type="match status" value="1"/>
</dbReference>
<evidence type="ECO:0000256" key="3">
    <source>
        <dbReference type="ARBA" id="ARBA00023015"/>
    </source>
</evidence>
<evidence type="ECO:0000256" key="4">
    <source>
        <dbReference type="ARBA" id="ARBA00023125"/>
    </source>
</evidence>
<dbReference type="OrthoDB" id="2021103at2759"/>
<evidence type="ECO:0000313" key="9">
    <source>
        <dbReference type="EMBL" id="KAB1208060.1"/>
    </source>
</evidence>
<feature type="region of interest" description="Disordered" evidence="7">
    <location>
        <begin position="491"/>
        <end position="514"/>
    </location>
</feature>
<dbReference type="GO" id="GO:0043565">
    <property type="term" value="F:sequence-specific DNA binding"/>
    <property type="evidence" value="ECO:0007669"/>
    <property type="project" value="InterPro"/>
</dbReference>
<dbReference type="PANTHER" id="PTHR31221">
    <property type="entry name" value="WRKY TRANSCRIPTION FACTOR PROTEIN 1-RELATED"/>
    <property type="match status" value="1"/>
</dbReference>
<dbReference type="InterPro" id="IPR044810">
    <property type="entry name" value="WRKY_plant"/>
</dbReference>
<feature type="domain" description="WRKY" evidence="8">
    <location>
        <begin position="429"/>
        <end position="494"/>
    </location>
</feature>
<sequence length="548" mass="58955">MAENGEPPPLPSTSSASEPSKSAAPPLSSRPTITLPPRSSMEALFNGGAGGSGGGGPGLVGLGFSPGPMTLISSLFSDSDDCRSFSQLLAGAMASPAAIPSYHRPSFPGMEDLNPSGGDDFRFKQNRPPGLAINQPPVFTIPPGLSPAGFLDSPGLFSPGQGPFGMTHQQALAQVTAQAAQVHSNIHIQADYSSLSAAPATSLTQLPSFTTNTTAPQELPPLMPDSGIVANESSDISHSDQRSQPSSFTVDKPADDGYNWRKYGQKQVKGSEFPRSYYKCTHPNCPVKKKVERSLDGQVTEIIYKGQHNHQPPQTNKRAKDTGNANGGSNIEENPDLASRVRGGNLNQLKEGVASYSMSKKDQESSQATPERLSGTSDSEEVGDAETGVDEKDKDEPDPKRRSMEYKVSEPASSHRTVTEPRIIVQTTSEVDLLDDGYRWRKYGQKVVKGNPYPRSYYKCTTPGCNVRKHVERASTDPKAVITTYEGKHNHDVPAAKTSSHNASNSIASQRKPDNVVAEKHALINVTDLRNNDQQPIARLRLKEEQIT</sequence>
<dbReference type="Gene3D" id="2.20.25.80">
    <property type="entry name" value="WRKY domain"/>
    <property type="match status" value="2"/>
</dbReference>
<comment type="caution">
    <text evidence="9">The sequence shown here is derived from an EMBL/GenBank/DDBJ whole genome shotgun (WGS) entry which is preliminary data.</text>
</comment>
<feature type="compositionally biased region" description="Basic and acidic residues" evidence="7">
    <location>
        <begin position="389"/>
        <end position="408"/>
    </location>
</feature>
<dbReference type="SMART" id="SM00774">
    <property type="entry name" value="WRKY"/>
    <property type="match status" value="2"/>
</dbReference>
<feature type="compositionally biased region" description="Polar residues" evidence="7">
    <location>
        <begin position="497"/>
        <end position="509"/>
    </location>
</feature>
<evidence type="ECO:0000256" key="6">
    <source>
        <dbReference type="ARBA" id="ARBA00023242"/>
    </source>
</evidence>
<evidence type="ECO:0000256" key="5">
    <source>
        <dbReference type="ARBA" id="ARBA00023163"/>
    </source>
</evidence>
<feature type="domain" description="WRKY" evidence="8">
    <location>
        <begin position="255"/>
        <end position="313"/>
    </location>
</feature>
<feature type="compositionally biased region" description="Polar residues" evidence="7">
    <location>
        <begin position="207"/>
        <end position="216"/>
    </location>
</feature>
<dbReference type="GO" id="GO:0003700">
    <property type="term" value="F:DNA-binding transcription factor activity"/>
    <property type="evidence" value="ECO:0007669"/>
    <property type="project" value="InterPro"/>
</dbReference>
<evidence type="ECO:0000256" key="7">
    <source>
        <dbReference type="SAM" id="MobiDB-lite"/>
    </source>
</evidence>
<dbReference type="SUPFAM" id="SSF118290">
    <property type="entry name" value="WRKY DNA-binding domain"/>
    <property type="match status" value="2"/>
</dbReference>
<feature type="region of interest" description="Disordered" evidence="7">
    <location>
        <begin position="207"/>
        <end position="265"/>
    </location>
</feature>
<evidence type="ECO:0000259" key="8">
    <source>
        <dbReference type="PROSITE" id="PS50811"/>
    </source>
</evidence>
<accession>A0A6A1VA68</accession>
<keyword evidence="4" id="KW-0238">DNA-binding</keyword>
<name>A0A6A1VA68_9ROSI</name>
<dbReference type="PANTHER" id="PTHR31221:SF130">
    <property type="entry name" value="WRKY TRANSCRIPTION FACTOR 3-RELATED"/>
    <property type="match status" value="1"/>
</dbReference>
<evidence type="ECO:0000313" key="10">
    <source>
        <dbReference type="Proteomes" id="UP000516437"/>
    </source>
</evidence>
<dbReference type="Proteomes" id="UP000516437">
    <property type="component" value="Chromosome 7"/>
</dbReference>
<dbReference type="InterPro" id="IPR003657">
    <property type="entry name" value="WRKY_dom"/>
</dbReference>
<dbReference type="InterPro" id="IPR036576">
    <property type="entry name" value="WRKY_dom_sf"/>
</dbReference>